<evidence type="ECO:0000313" key="2">
    <source>
        <dbReference type="EMBL" id="QJE94283.1"/>
    </source>
</evidence>
<dbReference type="KEGG" id="luo:HHL09_00270"/>
<dbReference type="Pfam" id="PF00535">
    <property type="entry name" value="Glycos_transf_2"/>
    <property type="match status" value="1"/>
</dbReference>
<dbReference type="InterPro" id="IPR050834">
    <property type="entry name" value="Glycosyltransf_2"/>
</dbReference>
<dbReference type="CDD" id="cd00761">
    <property type="entry name" value="Glyco_tranf_GTA_type"/>
    <property type="match status" value="1"/>
</dbReference>
<sequence length="306" mass="34119">MITVVIPTHNPKSAFLERTLEALRGQTMPPEKWELLIIDNASSTPVDSALVAWHPAARIVREMELGLTHARLRAIREARGALMVWVDDDNVLDASYLERAAAAFEKSPRLGAAGGRSIPEYQEPPPKWFRLGLAPCGCRDLGPEARVATWDAAKPEYPACAPIGAGMVIRKEAMVPWAEAVVADPRRQALGRKGKSLTSGEDNDINLTVLRGGWDLGYLPELSLTHLIPGTRLTLDYVTRIARVSYRDFVRVLDIHGIRPWPRISRLTIPVRSFRAWLACKGWRGPVERIRWQSAVGQFEGRAQLE</sequence>
<name>A0A858RDM9_9BACT</name>
<protein>
    <submittedName>
        <fullName evidence="2">Glycosyltransferase family 2 protein</fullName>
    </submittedName>
</protein>
<dbReference type="PANTHER" id="PTHR43685:SF2">
    <property type="entry name" value="GLYCOSYLTRANSFERASE 2-LIKE DOMAIN-CONTAINING PROTEIN"/>
    <property type="match status" value="1"/>
</dbReference>
<dbReference type="InterPro" id="IPR029044">
    <property type="entry name" value="Nucleotide-diphossugar_trans"/>
</dbReference>
<dbReference type="GO" id="GO:0016740">
    <property type="term" value="F:transferase activity"/>
    <property type="evidence" value="ECO:0007669"/>
    <property type="project" value="UniProtKB-KW"/>
</dbReference>
<dbReference type="SUPFAM" id="SSF53448">
    <property type="entry name" value="Nucleotide-diphospho-sugar transferases"/>
    <property type="match status" value="1"/>
</dbReference>
<keyword evidence="3" id="KW-1185">Reference proteome</keyword>
<proteinExistence type="predicted"/>
<reference evidence="2 3" key="1">
    <citation type="submission" date="2020-04" db="EMBL/GenBank/DDBJ databases">
        <title>Luteolibacter sp. G-1-1-1 isolated from soil.</title>
        <authorList>
            <person name="Dahal R.H."/>
        </authorList>
    </citation>
    <scope>NUCLEOTIDE SEQUENCE [LARGE SCALE GENOMIC DNA]</scope>
    <source>
        <strain evidence="2 3">G-1-1-1</strain>
    </source>
</reference>
<dbReference type="AlphaFoldDB" id="A0A858RDM9"/>
<evidence type="ECO:0000313" key="3">
    <source>
        <dbReference type="Proteomes" id="UP000501812"/>
    </source>
</evidence>
<dbReference type="PANTHER" id="PTHR43685">
    <property type="entry name" value="GLYCOSYLTRANSFERASE"/>
    <property type="match status" value="1"/>
</dbReference>
<evidence type="ECO:0000259" key="1">
    <source>
        <dbReference type="Pfam" id="PF00535"/>
    </source>
</evidence>
<gene>
    <name evidence="2" type="ORF">HHL09_00270</name>
</gene>
<feature type="domain" description="Glycosyltransferase 2-like" evidence="1">
    <location>
        <begin position="3"/>
        <end position="121"/>
    </location>
</feature>
<dbReference type="Gene3D" id="3.90.550.10">
    <property type="entry name" value="Spore Coat Polysaccharide Biosynthesis Protein SpsA, Chain A"/>
    <property type="match status" value="1"/>
</dbReference>
<dbReference type="InterPro" id="IPR001173">
    <property type="entry name" value="Glyco_trans_2-like"/>
</dbReference>
<keyword evidence="2" id="KW-0808">Transferase</keyword>
<dbReference type="RefSeq" id="WP_169452504.1">
    <property type="nucleotide sequence ID" value="NZ_CP051774.1"/>
</dbReference>
<dbReference type="EMBL" id="CP051774">
    <property type="protein sequence ID" value="QJE94283.1"/>
    <property type="molecule type" value="Genomic_DNA"/>
</dbReference>
<accession>A0A858RDM9</accession>
<organism evidence="2 3">
    <name type="scientific">Luteolibacter luteus</name>
    <dbReference type="NCBI Taxonomy" id="2728835"/>
    <lineage>
        <taxon>Bacteria</taxon>
        <taxon>Pseudomonadati</taxon>
        <taxon>Verrucomicrobiota</taxon>
        <taxon>Verrucomicrobiia</taxon>
        <taxon>Verrucomicrobiales</taxon>
        <taxon>Verrucomicrobiaceae</taxon>
        <taxon>Luteolibacter</taxon>
    </lineage>
</organism>
<dbReference type="Proteomes" id="UP000501812">
    <property type="component" value="Chromosome"/>
</dbReference>